<feature type="region of interest" description="Disordered" evidence="1">
    <location>
        <begin position="171"/>
        <end position="200"/>
    </location>
</feature>
<keyword evidence="4" id="KW-1185">Reference proteome</keyword>
<evidence type="ECO:0000259" key="2">
    <source>
        <dbReference type="Pfam" id="PF03432"/>
    </source>
</evidence>
<organism evidence="3 4">
    <name type="scientific">Streptomyces uncialis</name>
    <dbReference type="NCBI Taxonomy" id="1048205"/>
    <lineage>
        <taxon>Bacteria</taxon>
        <taxon>Bacillati</taxon>
        <taxon>Actinomycetota</taxon>
        <taxon>Actinomycetes</taxon>
        <taxon>Kitasatosporales</taxon>
        <taxon>Streptomycetaceae</taxon>
        <taxon>Streptomyces</taxon>
    </lineage>
</organism>
<accession>A0A1Q4UXY0</accession>
<evidence type="ECO:0000313" key="3">
    <source>
        <dbReference type="EMBL" id="OKH90421.1"/>
    </source>
</evidence>
<evidence type="ECO:0000313" key="4">
    <source>
        <dbReference type="Proteomes" id="UP000186455"/>
    </source>
</evidence>
<dbReference type="EMBL" id="LFBV01000012">
    <property type="protein sequence ID" value="OKH90421.1"/>
    <property type="molecule type" value="Genomic_DNA"/>
</dbReference>
<sequence length="567" mass="63046">MIARISSGKSTAGLIRYLFDTKKAKDHTDPHLVASWDGFAPDPGRAEDFDATKKLLVADLDLRVKQARRLGRAPEQHVWHCSVRAAPEDRELTDDEWAQVARRIVHATGIAPEGDPDGCHWVAVRHAPDHIHIAATKVRGDLSSVRHWHDYRNADRELVAVEKEYGLRQVARGDRTAAKRPTRAEQEKSRRRGRGTTAREQLRTTVRTAVAAASTIEEFAHLLSQIDGVITQVVYFPSGDVRGYKIALKGDTNAQGDPVWFSGSELAPDLSFPKIRERLNAIEPATDQQLNRGRPDPWHQTITMIELIPHHLDQADDEASQAHLHAFGEVLDALPLLAPRQLRTQLRDAATAFERATRSRIRAEQHQARALRSAARAMLRQPPPKDGALLAMLLDAAVLVVIAASRWHQRHHHDQQVEAARQALLHLQIAYDQAAVAPLAALAQGRPSQQIVERHIHHVRRAVPSQAERVLADPAFDALITVLSDSEAAGHDPDQLLRQATDQRPLDDARNPARVLTWRVQRITTGQALSSRDRVAGVRSTVKLRTSAPAHSAEFTPSQPSAPGRRR</sequence>
<comment type="caution">
    <text evidence="3">The sequence shown here is derived from an EMBL/GenBank/DDBJ whole genome shotgun (WGS) entry which is preliminary data.</text>
</comment>
<gene>
    <name evidence="3" type="ORF">AB852_35180</name>
</gene>
<reference evidence="3 4" key="1">
    <citation type="submission" date="2015-06" db="EMBL/GenBank/DDBJ databases">
        <title>Cloning and characterization of the uncialamcin biosynthetic gene cluster.</title>
        <authorList>
            <person name="Yan X."/>
            <person name="Huang T."/>
            <person name="Ge H."/>
            <person name="Shen B."/>
        </authorList>
    </citation>
    <scope>NUCLEOTIDE SEQUENCE [LARGE SCALE GENOMIC DNA]</scope>
    <source>
        <strain evidence="3 4">DCA2648</strain>
    </source>
</reference>
<feature type="compositionally biased region" description="Basic and acidic residues" evidence="1">
    <location>
        <begin position="171"/>
        <end position="188"/>
    </location>
</feature>
<feature type="domain" description="MobA/VirD2-like nuclease" evidence="2">
    <location>
        <begin position="67"/>
        <end position="167"/>
    </location>
</feature>
<dbReference type="Proteomes" id="UP000186455">
    <property type="component" value="Unassembled WGS sequence"/>
</dbReference>
<feature type="region of interest" description="Disordered" evidence="1">
    <location>
        <begin position="491"/>
        <end position="510"/>
    </location>
</feature>
<dbReference type="AlphaFoldDB" id="A0A1Q4UXY0"/>
<proteinExistence type="predicted"/>
<dbReference type="Pfam" id="PF03432">
    <property type="entry name" value="Relaxase"/>
    <property type="match status" value="1"/>
</dbReference>
<name>A0A1Q4UXY0_9ACTN</name>
<dbReference type="STRING" id="1048205.AB852_35180"/>
<dbReference type="RefSeq" id="WP_073795376.1">
    <property type="nucleotide sequence ID" value="NZ_LFBV01000012.1"/>
</dbReference>
<feature type="region of interest" description="Disordered" evidence="1">
    <location>
        <begin position="532"/>
        <end position="567"/>
    </location>
</feature>
<dbReference type="InterPro" id="IPR005094">
    <property type="entry name" value="Endonuclease_MobA/VirD2"/>
</dbReference>
<evidence type="ECO:0000256" key="1">
    <source>
        <dbReference type="SAM" id="MobiDB-lite"/>
    </source>
</evidence>
<protein>
    <submittedName>
        <fullName evidence="3">Mobilization protein</fullName>
    </submittedName>
</protein>